<name>A0A396JPB3_MEDTR</name>
<dbReference type="InterPro" id="IPR055411">
    <property type="entry name" value="LRR_FXL15/At3g58940/PEG3-like"/>
</dbReference>
<dbReference type="SUPFAM" id="SSF52047">
    <property type="entry name" value="RNI-like"/>
    <property type="match status" value="2"/>
</dbReference>
<accession>A0A396JPB3</accession>
<dbReference type="InterPro" id="IPR032675">
    <property type="entry name" value="LRR_dom_sf"/>
</dbReference>
<dbReference type="Gene3D" id="3.80.10.10">
    <property type="entry name" value="Ribonuclease Inhibitor"/>
    <property type="match status" value="2"/>
</dbReference>
<dbReference type="SMART" id="SM00256">
    <property type="entry name" value="FBOX"/>
    <property type="match status" value="2"/>
</dbReference>
<dbReference type="InterPro" id="IPR036047">
    <property type="entry name" value="F-box-like_dom_sf"/>
</dbReference>
<evidence type="ECO:0000313" key="2">
    <source>
        <dbReference type="EMBL" id="RHN76877.1"/>
    </source>
</evidence>
<protein>
    <submittedName>
        <fullName evidence="2">Putative F-box domain, leucine-rich repeat domain, L domain-containing protein</fullName>
    </submittedName>
</protein>
<evidence type="ECO:0000313" key="3">
    <source>
        <dbReference type="Proteomes" id="UP000265566"/>
    </source>
</evidence>
<dbReference type="PROSITE" id="PS50181">
    <property type="entry name" value="FBOX"/>
    <property type="match status" value="2"/>
</dbReference>
<sequence length="660" mass="74918">MIDEEPDRISCLPGDVIDRILLRLPIRDVVRTSVLCNKWRYKWTTIPNLVFDKQCVSATSHRPLVIERKLLAIIDHVLLLYSGPINKFKLSDCGVISLVIEISKGQPYKIPWCLFSCQSLLHLSLSYGLLKPPSTIVGFKNLKSLELDHFTMSQDAFENLLFGCPLLEKLIFDEFEGFTKININAPNLKSLGISGKFEDISFINTFKLTCVAVDLSLYLNSESSSNLLDFFTQLHHVYELYVSGYFSKSKFSVVHQYLAAGVVPLKLPTPCINLMSLWLSINFNELKEISTALSVFRSSPNLKELKIFAGKLSESSCLIMIDEEPDRISVLPGDVIDRILSCLPIRDVVRTSILSNKWRYKWITIPNLVFDSQCVSATSEHPAAIKRKLLAIIDHVLLLYYGPINKFKLSPFGLISATALDRWIFHLTRRSIKELVLGLSIGQSYKIPWCLFSCQSLHYLTLFSCLLKPPSMIEGLKNLKSLYLVKVTISQDAFESLISSCPLLEKLMLAEFDGFTQINIHAPNLNGLGIVGKFEDISFENTYLLNYVIVDLSLCLNSESNHSRLQGSSSNLLNFFAHIHHIYKLDIRGYFFKYLAAGVVPVKLPTPCINLTYLWLSINFYDLKEISTALCVFRSSPNLKELNIFVSTHLVWLDWLFFGC</sequence>
<dbReference type="Pfam" id="PF24758">
    <property type="entry name" value="LRR_At5g56370"/>
    <property type="match status" value="2"/>
</dbReference>
<dbReference type="EMBL" id="PSQE01000001">
    <property type="protein sequence ID" value="RHN76877.1"/>
    <property type="molecule type" value="Genomic_DNA"/>
</dbReference>
<dbReference type="PANTHER" id="PTHR31639">
    <property type="entry name" value="F-BOX PROTEIN-LIKE"/>
    <property type="match status" value="1"/>
</dbReference>
<dbReference type="Pfam" id="PF00646">
    <property type="entry name" value="F-box"/>
    <property type="match status" value="2"/>
</dbReference>
<feature type="domain" description="F-box" evidence="1">
    <location>
        <begin position="325"/>
        <end position="373"/>
    </location>
</feature>
<dbReference type="SUPFAM" id="SSF81383">
    <property type="entry name" value="F-box domain"/>
    <property type="match status" value="2"/>
</dbReference>
<dbReference type="Proteomes" id="UP000265566">
    <property type="component" value="Chromosome 1"/>
</dbReference>
<dbReference type="Gramene" id="rna262">
    <property type="protein sequence ID" value="RHN76877.1"/>
    <property type="gene ID" value="gene262"/>
</dbReference>
<organism evidence="2 3">
    <name type="scientific">Medicago truncatula</name>
    <name type="common">Barrel medic</name>
    <name type="synonym">Medicago tribuloides</name>
    <dbReference type="NCBI Taxonomy" id="3880"/>
    <lineage>
        <taxon>Eukaryota</taxon>
        <taxon>Viridiplantae</taxon>
        <taxon>Streptophyta</taxon>
        <taxon>Embryophyta</taxon>
        <taxon>Tracheophyta</taxon>
        <taxon>Spermatophyta</taxon>
        <taxon>Magnoliopsida</taxon>
        <taxon>eudicotyledons</taxon>
        <taxon>Gunneridae</taxon>
        <taxon>Pentapetalae</taxon>
        <taxon>rosids</taxon>
        <taxon>fabids</taxon>
        <taxon>Fabales</taxon>
        <taxon>Fabaceae</taxon>
        <taxon>Papilionoideae</taxon>
        <taxon>50 kb inversion clade</taxon>
        <taxon>NPAAA clade</taxon>
        <taxon>Hologalegina</taxon>
        <taxon>IRL clade</taxon>
        <taxon>Trifolieae</taxon>
        <taxon>Medicago</taxon>
    </lineage>
</organism>
<dbReference type="PANTHER" id="PTHR31639:SF93">
    <property type="entry name" value="F-BOX_FBD_LRR PROTEIN"/>
    <property type="match status" value="1"/>
</dbReference>
<evidence type="ECO:0000259" key="1">
    <source>
        <dbReference type="PROSITE" id="PS50181"/>
    </source>
</evidence>
<proteinExistence type="predicted"/>
<comment type="caution">
    <text evidence="2">The sequence shown here is derived from an EMBL/GenBank/DDBJ whole genome shotgun (WGS) entry which is preliminary data.</text>
</comment>
<reference evidence="3" key="1">
    <citation type="journal article" date="2018" name="Nat. Plants">
        <title>Whole-genome landscape of Medicago truncatula symbiotic genes.</title>
        <authorList>
            <person name="Pecrix Y."/>
            <person name="Staton S.E."/>
            <person name="Sallet E."/>
            <person name="Lelandais-Briere C."/>
            <person name="Moreau S."/>
            <person name="Carrere S."/>
            <person name="Blein T."/>
            <person name="Jardinaud M.F."/>
            <person name="Latrasse D."/>
            <person name="Zouine M."/>
            <person name="Zahm M."/>
            <person name="Kreplak J."/>
            <person name="Mayjonade B."/>
            <person name="Satge C."/>
            <person name="Perez M."/>
            <person name="Cauet S."/>
            <person name="Marande W."/>
            <person name="Chantry-Darmon C."/>
            <person name="Lopez-Roques C."/>
            <person name="Bouchez O."/>
            <person name="Berard A."/>
            <person name="Debelle F."/>
            <person name="Munos S."/>
            <person name="Bendahmane A."/>
            <person name="Berges H."/>
            <person name="Niebel A."/>
            <person name="Buitink J."/>
            <person name="Frugier F."/>
            <person name="Benhamed M."/>
            <person name="Crespi M."/>
            <person name="Gouzy J."/>
            <person name="Gamas P."/>
        </authorList>
    </citation>
    <scope>NUCLEOTIDE SEQUENCE [LARGE SCALE GENOMIC DNA]</scope>
    <source>
        <strain evidence="3">cv. Jemalong A17</strain>
    </source>
</reference>
<dbReference type="InterPro" id="IPR001810">
    <property type="entry name" value="F-box_dom"/>
</dbReference>
<feature type="domain" description="F-box" evidence="1">
    <location>
        <begin position="6"/>
        <end position="54"/>
    </location>
</feature>
<gene>
    <name evidence="2" type="ORF">MtrunA17_Chr1g0148651</name>
</gene>
<dbReference type="AlphaFoldDB" id="A0A396JPB3"/>